<comment type="caution">
    <text evidence="6">The sequence shown here is derived from an EMBL/GenBank/DDBJ whole genome shotgun (WGS) entry which is preliminary data.</text>
</comment>
<dbReference type="CDD" id="cd00635">
    <property type="entry name" value="PLPDE_III_YBL036c_like"/>
    <property type="match status" value="1"/>
</dbReference>
<evidence type="ECO:0000259" key="5">
    <source>
        <dbReference type="Pfam" id="PF01168"/>
    </source>
</evidence>
<keyword evidence="1 2" id="KW-0663">Pyridoxal phosphate</keyword>
<dbReference type="SUPFAM" id="SSF51419">
    <property type="entry name" value="PLP-binding barrel"/>
    <property type="match status" value="1"/>
</dbReference>
<dbReference type="Pfam" id="PF01168">
    <property type="entry name" value="Ala_racemase_N"/>
    <property type="match status" value="1"/>
</dbReference>
<evidence type="ECO:0000256" key="2">
    <source>
        <dbReference type="HAMAP-Rule" id="MF_02087"/>
    </source>
</evidence>
<reference evidence="6 7" key="1">
    <citation type="submission" date="2021-10" db="EMBL/GenBank/DDBJ databases">
        <title>Anaerobic single-cell dispensing facilitates the cultivation of human gut bacteria.</title>
        <authorList>
            <person name="Afrizal A."/>
        </authorList>
    </citation>
    <scope>NUCLEOTIDE SEQUENCE [LARGE SCALE GENOMIC DNA]</scope>
    <source>
        <strain evidence="6 7">CLA-AA-H270</strain>
    </source>
</reference>
<dbReference type="PIRSF" id="PIRSF004848">
    <property type="entry name" value="YBL036c_PLPDEIII"/>
    <property type="match status" value="1"/>
</dbReference>
<proteinExistence type="inferred from homology"/>
<keyword evidence="7" id="KW-1185">Reference proteome</keyword>
<evidence type="ECO:0000256" key="4">
    <source>
        <dbReference type="RuleBase" id="RU004514"/>
    </source>
</evidence>
<evidence type="ECO:0000256" key="1">
    <source>
        <dbReference type="ARBA" id="ARBA00022898"/>
    </source>
</evidence>
<dbReference type="EMBL" id="JAJEPX010000001">
    <property type="protein sequence ID" value="MCC2175684.1"/>
    <property type="molecule type" value="Genomic_DNA"/>
</dbReference>
<comment type="function">
    <text evidence="2">Pyridoxal 5'-phosphate (PLP)-binding protein, which is involved in PLP homeostasis.</text>
</comment>
<evidence type="ECO:0000256" key="3">
    <source>
        <dbReference type="PIRSR" id="PIRSR004848-1"/>
    </source>
</evidence>
<accession>A0AAW4VUP0</accession>
<protein>
    <recommendedName>
        <fullName evidence="2">Pyridoxal phosphate homeostasis protein</fullName>
        <shortName evidence="2">PLP homeostasis protein</shortName>
    </recommendedName>
</protein>
<dbReference type="NCBIfam" id="TIGR00044">
    <property type="entry name" value="YggS family pyridoxal phosphate-dependent enzyme"/>
    <property type="match status" value="1"/>
</dbReference>
<dbReference type="InterPro" id="IPR001608">
    <property type="entry name" value="Ala_racemase_N"/>
</dbReference>
<sequence>MTEQEKKELQERVKSVIERVNNAAVQAGRDPSEITLVAATKMNDAERVQAAIEAGIRVCGENRVQELQEKYEQNAYDGADLQFIGTLQTNKVKYLIGKVSLIQSVGSVHLGEAIAKEAEKRGVCQDILLEVNIGREAAKSGLPPEELHDAIVKLSAKKSLHIRGLMAIPPVADEKTKNSNYFTEMRQVFIDILTKKYDNVDMDYLSMGMTNDFETAIACGANMVRVGTAIFGKRPYQIVSP</sequence>
<evidence type="ECO:0000313" key="6">
    <source>
        <dbReference type="EMBL" id="MCC2175684.1"/>
    </source>
</evidence>
<feature type="domain" description="Alanine racemase N-terminal" evidence="5">
    <location>
        <begin position="40"/>
        <end position="235"/>
    </location>
</feature>
<dbReference type="InterPro" id="IPR011078">
    <property type="entry name" value="PyrdxlP_homeostasis"/>
</dbReference>
<feature type="modified residue" description="N6-(pyridoxal phosphate)lysine" evidence="2 3">
    <location>
        <position position="41"/>
    </location>
</feature>
<dbReference type="RefSeq" id="WP_110436772.1">
    <property type="nucleotide sequence ID" value="NZ_DBEZNG010000052.1"/>
</dbReference>
<dbReference type="Proteomes" id="UP001298753">
    <property type="component" value="Unassembled WGS sequence"/>
</dbReference>
<dbReference type="InterPro" id="IPR029066">
    <property type="entry name" value="PLP-binding_barrel"/>
</dbReference>
<gene>
    <name evidence="6" type="ORF">LKD22_00835</name>
</gene>
<name>A0AAW4VUP0_9FIRM</name>
<evidence type="ECO:0000313" key="7">
    <source>
        <dbReference type="Proteomes" id="UP001298753"/>
    </source>
</evidence>
<dbReference type="PANTHER" id="PTHR10146:SF14">
    <property type="entry name" value="PYRIDOXAL PHOSPHATE HOMEOSTASIS PROTEIN"/>
    <property type="match status" value="1"/>
</dbReference>
<dbReference type="AlphaFoldDB" id="A0AAW4VUP0"/>
<dbReference type="FunFam" id="3.20.20.10:FF:000018">
    <property type="entry name" value="Pyridoxal phosphate homeostasis protein"/>
    <property type="match status" value="1"/>
</dbReference>
<dbReference type="Gene3D" id="3.20.20.10">
    <property type="entry name" value="Alanine racemase"/>
    <property type="match status" value="1"/>
</dbReference>
<dbReference type="GeneID" id="98661138"/>
<dbReference type="HAMAP" id="MF_02087">
    <property type="entry name" value="PLP_homeostasis"/>
    <property type="match status" value="1"/>
</dbReference>
<organism evidence="6 7">
    <name type="scientific">Agathobaculum butyriciproducens</name>
    <dbReference type="NCBI Taxonomy" id="1628085"/>
    <lineage>
        <taxon>Bacteria</taxon>
        <taxon>Bacillati</taxon>
        <taxon>Bacillota</taxon>
        <taxon>Clostridia</taxon>
        <taxon>Eubacteriales</taxon>
        <taxon>Butyricicoccaceae</taxon>
        <taxon>Agathobaculum</taxon>
    </lineage>
</organism>
<dbReference type="GO" id="GO:0030170">
    <property type="term" value="F:pyridoxal phosphate binding"/>
    <property type="evidence" value="ECO:0007669"/>
    <property type="project" value="UniProtKB-UniRule"/>
</dbReference>
<dbReference type="PANTHER" id="PTHR10146">
    <property type="entry name" value="PROLINE SYNTHETASE CO-TRANSCRIBED BACTERIAL HOMOLOG PROTEIN"/>
    <property type="match status" value="1"/>
</dbReference>
<comment type="cofactor">
    <cofactor evidence="3">
        <name>pyridoxal 5'-phosphate</name>
        <dbReference type="ChEBI" id="CHEBI:597326"/>
    </cofactor>
</comment>
<comment type="similarity">
    <text evidence="2 4">Belongs to the pyridoxal phosphate-binding protein YggS/PROSC family.</text>
</comment>